<feature type="region of interest" description="Disordered" evidence="2">
    <location>
        <begin position="321"/>
        <end position="353"/>
    </location>
</feature>
<dbReference type="OrthoDB" id="384271at2759"/>
<evidence type="ECO:0000256" key="2">
    <source>
        <dbReference type="SAM" id="MobiDB-lite"/>
    </source>
</evidence>
<dbReference type="AlphaFoldDB" id="A0A1J1GXB0"/>
<dbReference type="VEuPathDB" id="PlasmoDB:PGAL8A_00285300"/>
<accession>A0A1J1GXB0</accession>
<evidence type="ECO:0000313" key="4">
    <source>
        <dbReference type="Proteomes" id="UP000220797"/>
    </source>
</evidence>
<dbReference type="EMBL" id="CVMV01000045">
    <property type="protein sequence ID" value="CRG95656.1"/>
    <property type="molecule type" value="Genomic_DNA"/>
</dbReference>
<organism evidence="3 4">
    <name type="scientific">Plasmodium gallinaceum</name>
    <dbReference type="NCBI Taxonomy" id="5849"/>
    <lineage>
        <taxon>Eukaryota</taxon>
        <taxon>Sar</taxon>
        <taxon>Alveolata</taxon>
        <taxon>Apicomplexa</taxon>
        <taxon>Aconoidasida</taxon>
        <taxon>Haemosporida</taxon>
        <taxon>Plasmodiidae</taxon>
        <taxon>Plasmodium</taxon>
        <taxon>Plasmodium (Haemamoeba)</taxon>
    </lineage>
</organism>
<feature type="coiled-coil region" evidence="1">
    <location>
        <begin position="695"/>
        <end position="793"/>
    </location>
</feature>
<evidence type="ECO:0000256" key="1">
    <source>
        <dbReference type="SAM" id="Coils"/>
    </source>
</evidence>
<dbReference type="Proteomes" id="UP000220797">
    <property type="component" value="Unassembled WGS sequence"/>
</dbReference>
<reference evidence="3" key="1">
    <citation type="submission" date="2015-04" db="EMBL/GenBank/DDBJ databases">
        <authorList>
            <consortium name="Pathogen Informatics"/>
        </authorList>
    </citation>
    <scope>NUCLEOTIDE SEQUENCE [LARGE SCALE GENOMIC DNA]</scope>
    <source>
        <strain evidence="3">8A</strain>
    </source>
</reference>
<proteinExistence type="predicted"/>
<keyword evidence="4" id="KW-1185">Reference proteome</keyword>
<dbReference type="OMA" id="HNDEYHN"/>
<dbReference type="RefSeq" id="XP_028528464.1">
    <property type="nucleotide sequence ID" value="XM_028671852.1"/>
</dbReference>
<protein>
    <submittedName>
        <fullName evidence="3">Uncharacterized protein</fullName>
    </submittedName>
</protein>
<feature type="compositionally biased region" description="Polar residues" evidence="2">
    <location>
        <begin position="338"/>
        <end position="347"/>
    </location>
</feature>
<gene>
    <name evidence="3" type="ORF">PGAL8A_00285300</name>
</gene>
<name>A0A1J1GXB0_PLAGA</name>
<comment type="caution">
    <text evidence="3">The sequence shown here is derived from an EMBL/GenBank/DDBJ whole genome shotgun (WGS) entry which is preliminary data.</text>
</comment>
<dbReference type="GeneID" id="39731386"/>
<evidence type="ECO:0000313" key="3">
    <source>
        <dbReference type="EMBL" id="CRG95656.1"/>
    </source>
</evidence>
<keyword evidence="1" id="KW-0175">Coiled coil</keyword>
<sequence>MANDYLELFNEINSYVDISSFETHQLTNKPLFLIKNERKFLFLAREPYEYKLDHLYKDIIEVTENIKRNLINENIHTILFLYIKILKEIRIHKKYKRGIDEKVEKVIISAIKLYSLKERQNENIKKYYIKKICSICNSLSKILVQYKRNSENILKNKPSSCDFDDEKKNFLTNSNSFQNNFFKCNIKNTKLNENNKNAYEGIKEKKVNKTVDIEKEKELPFKNKINIKNSNSSELLNNYRKLYNPSKKLKKLNLKKNFTLINSIRCLYSAKELNDTNKDNCQKEVKLFKCYKRHGENLVLGKRSNLLKKFNRFLEKKQKIIDKKKKKKNSEIQDESTNKMSSDNSNSRLRRKNYKKYQEDNDFSYIEKNISNKLKDILLNTNNTFTTFKVSSSGNIETIIQLSEDNKKKKKFIILNEYDYFFNSSTDELKEGTCKKNKDEYDYKKFFFYVGKKKIFFDKKKKEKIIFEMDENGLLKKYIFKKNKNNNDILMKVYNENEWSDDIVDFCYITKDMNKEKVVIKKNKNGTRSRIVYHESELNDKEKFNYYKRNVENIKKINFYDDDDAILYFLRKNVTKKKKIKNEDILKKKKVSDTTHTIHKKEFNSSSLKKKKQLLLYNNISEMYKESQSDILSKINERKDKFLKGICELNKEETYAIKKVQKPKNVEKQLKINNFSMREKRSLSNNKDKTKFNKLDNLFELYEKEKDENKEITNNKYILYENEKEIIKDDMKNELKKNTLNNKKVLNNKEKTKNIYDNLKKKNESKKSSMYSIDKLTTIIAKKKESNESFEKQKNTNKKIEDFVFNENLKSISVSSYNLRGVFSKQSSKISLYEKNLDLSSKSFKNKDNGIISKTSSFLSNNEKCEIIDDAFSKKNSYSFIKSFNSKDFNDISKKTSYSFIKSFNSKDVNDISKKTSYSLMNNFKDKEHIIFQTESNNIICKKYSSHDLSQLNGNLELSTNSNNEKNEKNENYNLKEKSEKIDEDYDSEKNDRIVYLSKGFSAYAHMILSETNIITRKCIISYNVQTKKLKMMRNEKIFEIDGHKLNIQEIPTYGENGAIVKLVTSKKNCNALLIESDDLVGLQHLGDEIGWYYEEKDDTIGNKTKKLSNPKEIYYKLNSNKSKKRISFFDKIKLNKFLGRKK</sequence>